<organism evidence="10 11">
    <name type="scientific">Algoriphagus aquimarinus</name>
    <dbReference type="NCBI Taxonomy" id="237018"/>
    <lineage>
        <taxon>Bacteria</taxon>
        <taxon>Pseudomonadati</taxon>
        <taxon>Bacteroidota</taxon>
        <taxon>Cytophagia</taxon>
        <taxon>Cytophagales</taxon>
        <taxon>Cyclobacteriaceae</taxon>
        <taxon>Algoriphagus</taxon>
    </lineage>
</organism>
<gene>
    <name evidence="10" type="ORF">ESV85_12365</name>
</gene>
<evidence type="ECO:0000256" key="1">
    <source>
        <dbReference type="ARBA" id="ARBA00005641"/>
    </source>
</evidence>
<reference evidence="10 11" key="1">
    <citation type="submission" date="2019-08" db="EMBL/GenBank/DDBJ databases">
        <title>Genomes sequence of Algoriphagus aquimarinus ACAM450.</title>
        <authorList>
            <person name="Bowman J.P."/>
        </authorList>
    </citation>
    <scope>NUCLEOTIDE SEQUENCE [LARGE SCALE GENOMIC DNA]</scope>
    <source>
        <strain evidence="10 11">ACAM 450</strain>
    </source>
</reference>
<dbReference type="InterPro" id="IPR017853">
    <property type="entry name" value="GH"/>
</dbReference>
<evidence type="ECO:0000259" key="8">
    <source>
        <dbReference type="Pfam" id="PF00150"/>
    </source>
</evidence>
<feature type="domain" description="BACON" evidence="9">
    <location>
        <begin position="33"/>
        <end position="113"/>
    </location>
</feature>
<sequence length="474" mass="53086">MNNPFRFLGFFLLSALAIFSCGETEDPNPLIFTVSSNSVQFEAEGGSQIITITSNSTWTIEAASSWLEVTPMAGTGNTQITLKASSNELMEAREVNVKVIAGTVVQLISVKQDAKAPSLPSYYIPSDATGMRDISNLELANEMGIGWNLGNSLEAIGGETAWGNPKTTKELIGLIKAAGFKSVRIPVAWSKFTKAETFEIEPVWMARVQEVVDYVIDNDMYVVMNIHWDEGWMQPTFAQQNYVNNRLEKMWIQIALNFRDYDDHLLFAGTNEVMVDGDYSTPKPEYYQVQNSFNQTFVDAVRSTGGRNTYRNLVVQTFNTNIDHGVNFFDMPTDDTEGRLMVEVHYYDPYEFSLKEDEVITQWGEHATDLSKTASWGGESYADGQFQKIKTKFIDKGVPVLLGEYAATDKKAEDNDIYRNYYLLHISKCAKEHGVVPFYWDNGFGGEYGSALFNRNSGGLLYPDLIEGIISAGQ</sequence>
<dbReference type="PROSITE" id="PS51257">
    <property type="entry name" value="PROKAR_LIPOPROTEIN"/>
    <property type="match status" value="1"/>
</dbReference>
<dbReference type="Pfam" id="PF00150">
    <property type="entry name" value="Cellulase"/>
    <property type="match status" value="1"/>
</dbReference>
<name>A0A5C7AQV2_9BACT</name>
<dbReference type="InterPro" id="IPR001547">
    <property type="entry name" value="Glyco_hydro_5"/>
</dbReference>
<dbReference type="GO" id="GO:0005576">
    <property type="term" value="C:extracellular region"/>
    <property type="evidence" value="ECO:0007669"/>
    <property type="project" value="TreeGrafter"/>
</dbReference>
<keyword evidence="4" id="KW-0119">Carbohydrate metabolism</keyword>
<evidence type="ECO:0000256" key="3">
    <source>
        <dbReference type="ARBA" id="ARBA00023001"/>
    </source>
</evidence>
<evidence type="ECO:0000313" key="10">
    <source>
        <dbReference type="EMBL" id="TXE11018.1"/>
    </source>
</evidence>
<comment type="caution">
    <text evidence="10">The sequence shown here is derived from an EMBL/GenBank/DDBJ whole genome shotgun (WGS) entry which is preliminary data.</text>
</comment>
<protein>
    <submittedName>
        <fullName evidence="10">Cellulase family glycosylhydrolase</fullName>
    </submittedName>
</protein>
<evidence type="ECO:0000256" key="7">
    <source>
        <dbReference type="RuleBase" id="RU361153"/>
    </source>
</evidence>
<dbReference type="Pfam" id="PF19190">
    <property type="entry name" value="BACON_2"/>
    <property type="match status" value="1"/>
</dbReference>
<evidence type="ECO:0000259" key="9">
    <source>
        <dbReference type="Pfam" id="PF19190"/>
    </source>
</evidence>
<keyword evidence="5 7" id="KW-0326">Glycosidase</keyword>
<dbReference type="InterPro" id="IPR013783">
    <property type="entry name" value="Ig-like_fold"/>
</dbReference>
<dbReference type="PANTHER" id="PTHR31297:SF41">
    <property type="entry name" value="ENDOGLUCANASE, PUTATIVE (AFU_ORTHOLOGUE AFUA_5G01830)-RELATED"/>
    <property type="match status" value="1"/>
</dbReference>
<dbReference type="AlphaFoldDB" id="A0A5C7AQV2"/>
<keyword evidence="2 7" id="KW-0378">Hydrolase</keyword>
<dbReference type="GO" id="GO:0008422">
    <property type="term" value="F:beta-glucosidase activity"/>
    <property type="evidence" value="ECO:0007669"/>
    <property type="project" value="TreeGrafter"/>
</dbReference>
<dbReference type="Proteomes" id="UP000321935">
    <property type="component" value="Unassembled WGS sequence"/>
</dbReference>
<dbReference type="InterPro" id="IPR024361">
    <property type="entry name" value="BACON"/>
</dbReference>
<dbReference type="Gene3D" id="2.60.40.10">
    <property type="entry name" value="Immunoglobulins"/>
    <property type="match status" value="1"/>
</dbReference>
<evidence type="ECO:0000256" key="2">
    <source>
        <dbReference type="ARBA" id="ARBA00022801"/>
    </source>
</evidence>
<proteinExistence type="inferred from homology"/>
<dbReference type="EMBL" id="VORW01000007">
    <property type="protein sequence ID" value="TXE11018.1"/>
    <property type="molecule type" value="Genomic_DNA"/>
</dbReference>
<dbReference type="OrthoDB" id="9800955at2"/>
<comment type="similarity">
    <text evidence="1 7">Belongs to the glycosyl hydrolase 5 (cellulase A) family.</text>
</comment>
<dbReference type="SUPFAM" id="SSF51445">
    <property type="entry name" value="(Trans)glycosidases"/>
    <property type="match status" value="1"/>
</dbReference>
<evidence type="ECO:0000256" key="6">
    <source>
        <dbReference type="ARBA" id="ARBA00023326"/>
    </source>
</evidence>
<dbReference type="Gene3D" id="3.20.20.80">
    <property type="entry name" value="Glycosidases"/>
    <property type="match status" value="1"/>
</dbReference>
<evidence type="ECO:0000256" key="4">
    <source>
        <dbReference type="ARBA" id="ARBA00023277"/>
    </source>
</evidence>
<accession>A0A5C7AQV2</accession>
<evidence type="ECO:0000256" key="5">
    <source>
        <dbReference type="ARBA" id="ARBA00023295"/>
    </source>
</evidence>
<dbReference type="GO" id="GO:0009986">
    <property type="term" value="C:cell surface"/>
    <property type="evidence" value="ECO:0007669"/>
    <property type="project" value="TreeGrafter"/>
</dbReference>
<dbReference type="InterPro" id="IPR050386">
    <property type="entry name" value="Glycosyl_hydrolase_5"/>
</dbReference>
<feature type="domain" description="Glycoside hydrolase family 5" evidence="8">
    <location>
        <begin position="153"/>
        <end position="443"/>
    </location>
</feature>
<dbReference type="CDD" id="cd14948">
    <property type="entry name" value="BACON"/>
    <property type="match status" value="1"/>
</dbReference>
<keyword evidence="3" id="KW-0136">Cellulose degradation</keyword>
<dbReference type="RefSeq" id="WP_146918028.1">
    <property type="nucleotide sequence ID" value="NZ_VORW01000007.1"/>
</dbReference>
<keyword evidence="6" id="KW-0624">Polysaccharide degradation</keyword>
<dbReference type="PANTHER" id="PTHR31297">
    <property type="entry name" value="GLUCAN ENDO-1,6-BETA-GLUCOSIDASE B"/>
    <property type="match status" value="1"/>
</dbReference>
<evidence type="ECO:0000313" key="11">
    <source>
        <dbReference type="Proteomes" id="UP000321935"/>
    </source>
</evidence>
<dbReference type="GO" id="GO:0030245">
    <property type="term" value="P:cellulose catabolic process"/>
    <property type="evidence" value="ECO:0007669"/>
    <property type="project" value="UniProtKB-KW"/>
</dbReference>